<name>A0A915IXK1_ROMCU</name>
<keyword evidence="3 5" id="KW-0862">Zinc</keyword>
<dbReference type="Pfam" id="PF00412">
    <property type="entry name" value="LIM"/>
    <property type="match status" value="2"/>
</dbReference>
<dbReference type="GO" id="GO:0046872">
    <property type="term" value="F:metal ion binding"/>
    <property type="evidence" value="ECO:0007669"/>
    <property type="project" value="UniProtKB-KW"/>
</dbReference>
<dbReference type="AlphaFoldDB" id="A0A915IXK1"/>
<dbReference type="GO" id="GO:0005925">
    <property type="term" value="C:focal adhesion"/>
    <property type="evidence" value="ECO:0007669"/>
    <property type="project" value="TreeGrafter"/>
</dbReference>
<dbReference type="PANTHER" id="PTHR24207:SF2">
    <property type="entry name" value="ZYX102 PROTEIN"/>
    <property type="match status" value="1"/>
</dbReference>
<organism evidence="7 8">
    <name type="scientific">Romanomermis culicivorax</name>
    <name type="common">Nematode worm</name>
    <dbReference type="NCBI Taxonomy" id="13658"/>
    <lineage>
        <taxon>Eukaryota</taxon>
        <taxon>Metazoa</taxon>
        <taxon>Ecdysozoa</taxon>
        <taxon>Nematoda</taxon>
        <taxon>Enoplea</taxon>
        <taxon>Dorylaimia</taxon>
        <taxon>Mermithida</taxon>
        <taxon>Mermithoidea</taxon>
        <taxon>Mermithidae</taxon>
        <taxon>Romanomermis</taxon>
    </lineage>
</organism>
<sequence>CKLSGSPFYSVDDKEYCEKDYIDTLDKCDTCRRPIRDRILRASGKAYHPQCFVCASCCRELDGIPFTVDANNVNYCMQCFHDKFAPRCAACHKPIAPVEGEKETTRVVAMDRSYHVDCYACEDCGLKLSSAIEGHGCYPLDNHLLCKNCNMARIRKLTATST</sequence>
<dbReference type="InterPro" id="IPR001781">
    <property type="entry name" value="Znf_LIM"/>
</dbReference>
<keyword evidence="2" id="KW-0677">Repeat</keyword>
<evidence type="ECO:0000256" key="1">
    <source>
        <dbReference type="ARBA" id="ARBA00022723"/>
    </source>
</evidence>
<reference evidence="8" key="1">
    <citation type="submission" date="2022-11" db="UniProtKB">
        <authorList>
            <consortium name="WormBaseParasite"/>
        </authorList>
    </citation>
    <scope>IDENTIFICATION</scope>
</reference>
<evidence type="ECO:0000313" key="8">
    <source>
        <dbReference type="WBParaSite" id="nRc.2.0.1.t18558-RA"/>
    </source>
</evidence>
<dbReference type="Gene3D" id="2.10.110.10">
    <property type="entry name" value="Cysteine Rich Protein"/>
    <property type="match status" value="2"/>
</dbReference>
<dbReference type="OMA" id="CNMARIR"/>
<keyword evidence="7" id="KW-1185">Reference proteome</keyword>
<evidence type="ECO:0000259" key="6">
    <source>
        <dbReference type="PROSITE" id="PS50023"/>
    </source>
</evidence>
<dbReference type="SUPFAM" id="SSF57716">
    <property type="entry name" value="Glucocorticoid receptor-like (DNA-binding domain)"/>
    <property type="match status" value="2"/>
</dbReference>
<keyword evidence="4 5" id="KW-0440">LIM domain</keyword>
<dbReference type="GO" id="GO:0001725">
    <property type="term" value="C:stress fiber"/>
    <property type="evidence" value="ECO:0007669"/>
    <property type="project" value="TreeGrafter"/>
</dbReference>
<proteinExistence type="predicted"/>
<evidence type="ECO:0000256" key="5">
    <source>
        <dbReference type="PROSITE-ProRule" id="PRU00125"/>
    </source>
</evidence>
<protein>
    <submittedName>
        <fullName evidence="8">LIM zinc-binding domain-containing protein</fullName>
    </submittedName>
</protein>
<feature type="domain" description="LIM zinc-binding" evidence="6">
    <location>
        <begin position="87"/>
        <end position="156"/>
    </location>
</feature>
<dbReference type="WBParaSite" id="nRc.2.0.1.t18558-RA">
    <property type="protein sequence ID" value="nRc.2.0.1.t18558-RA"/>
    <property type="gene ID" value="nRc.2.0.1.g18558"/>
</dbReference>
<evidence type="ECO:0000256" key="2">
    <source>
        <dbReference type="ARBA" id="ARBA00022737"/>
    </source>
</evidence>
<dbReference type="Proteomes" id="UP000887565">
    <property type="component" value="Unplaced"/>
</dbReference>
<evidence type="ECO:0000313" key="7">
    <source>
        <dbReference type="Proteomes" id="UP000887565"/>
    </source>
</evidence>
<evidence type="ECO:0000256" key="4">
    <source>
        <dbReference type="ARBA" id="ARBA00023038"/>
    </source>
</evidence>
<keyword evidence="1 5" id="KW-0479">Metal-binding</keyword>
<dbReference type="GO" id="GO:0098609">
    <property type="term" value="P:cell-cell adhesion"/>
    <property type="evidence" value="ECO:0007669"/>
    <property type="project" value="TreeGrafter"/>
</dbReference>
<feature type="domain" description="LIM zinc-binding" evidence="6">
    <location>
        <begin position="26"/>
        <end position="86"/>
    </location>
</feature>
<dbReference type="SMART" id="SM00132">
    <property type="entry name" value="LIM"/>
    <property type="match status" value="2"/>
</dbReference>
<dbReference type="PANTHER" id="PTHR24207">
    <property type="entry name" value="ZYX102 PROTEIN"/>
    <property type="match status" value="1"/>
</dbReference>
<dbReference type="PROSITE" id="PS00478">
    <property type="entry name" value="LIM_DOMAIN_1"/>
    <property type="match status" value="1"/>
</dbReference>
<evidence type="ECO:0000256" key="3">
    <source>
        <dbReference type="ARBA" id="ARBA00022833"/>
    </source>
</evidence>
<dbReference type="PROSITE" id="PS50023">
    <property type="entry name" value="LIM_DOMAIN_2"/>
    <property type="match status" value="2"/>
</dbReference>
<dbReference type="FunFam" id="2.10.110.10:FF:000037">
    <property type="entry name" value="LIM domain-containing protein 1"/>
    <property type="match status" value="1"/>
</dbReference>
<accession>A0A915IXK1</accession>